<organism evidence="2 3">
    <name type="scientific">Vitis vinifera</name>
    <name type="common">Grape</name>
    <dbReference type="NCBI Taxonomy" id="29760"/>
    <lineage>
        <taxon>Eukaryota</taxon>
        <taxon>Viridiplantae</taxon>
        <taxon>Streptophyta</taxon>
        <taxon>Embryophyta</taxon>
        <taxon>Tracheophyta</taxon>
        <taxon>Spermatophyta</taxon>
        <taxon>Magnoliopsida</taxon>
        <taxon>eudicotyledons</taxon>
        <taxon>Gunneridae</taxon>
        <taxon>Pentapetalae</taxon>
        <taxon>rosids</taxon>
        <taxon>Vitales</taxon>
        <taxon>Vitaceae</taxon>
        <taxon>Viteae</taxon>
        <taxon>Vitis</taxon>
    </lineage>
</organism>
<comment type="caution">
    <text evidence="2">The sequence shown here is derived from an EMBL/GenBank/DDBJ whole genome shotgun (WGS) entry which is preliminary data.</text>
</comment>
<protein>
    <submittedName>
        <fullName evidence="2">Retrovirus-related Pol polyprotein from transposon RE1</fullName>
    </submittedName>
</protein>
<dbReference type="AlphaFoldDB" id="A0A438BNY9"/>
<proteinExistence type="predicted"/>
<name>A0A438BNY9_VITVI</name>
<dbReference type="PANTHER" id="PTHR11439:SF463">
    <property type="entry name" value="REVERSE TRANSCRIPTASE TY1_COPIA-TYPE DOMAIN-CONTAINING PROTEIN"/>
    <property type="match status" value="1"/>
</dbReference>
<sequence length="252" mass="27986">MQQTRGNKRRIYCNCSNYQNVRPNSAQPQGSLSHTNPNNNTFPNHNSSQAQAMVTSPTSSDSWFLDTGATHHLTNNATHLLDVHPYHGPDQVSIENGIEVSYVNGAVHLNQQKYIQDVLTRSTMQDLKSISTHGTAGTNLSQFASDTFSKTSLCRSIVGPLQYPSTSLDIQVYTDVDWASCPDDRCSTIGYYIFLGSNLVSWSSTKQRTISRRSSESEYCALVATVAEITCIQFVFQELCISILSPLDYLQI</sequence>
<feature type="region of interest" description="Disordered" evidence="1">
    <location>
        <begin position="22"/>
        <end position="55"/>
    </location>
</feature>
<dbReference type="EMBL" id="QGNW01002689">
    <property type="protein sequence ID" value="RVW12672.1"/>
    <property type="molecule type" value="Genomic_DNA"/>
</dbReference>
<dbReference type="PANTHER" id="PTHR11439">
    <property type="entry name" value="GAG-POL-RELATED RETROTRANSPOSON"/>
    <property type="match status" value="1"/>
</dbReference>
<dbReference type="CDD" id="cd09272">
    <property type="entry name" value="RNase_HI_RT_Ty1"/>
    <property type="match status" value="1"/>
</dbReference>
<feature type="compositionally biased region" description="Low complexity" evidence="1">
    <location>
        <begin position="33"/>
        <end position="47"/>
    </location>
</feature>
<accession>A0A438BNY9</accession>
<reference evidence="2 3" key="1">
    <citation type="journal article" date="2018" name="PLoS Genet.">
        <title>Population sequencing reveals clonal diversity and ancestral inbreeding in the grapevine cultivar Chardonnay.</title>
        <authorList>
            <person name="Roach M.J."/>
            <person name="Johnson D.L."/>
            <person name="Bohlmann J."/>
            <person name="van Vuuren H.J."/>
            <person name="Jones S.J."/>
            <person name="Pretorius I.S."/>
            <person name="Schmidt S.A."/>
            <person name="Borneman A.R."/>
        </authorList>
    </citation>
    <scope>NUCLEOTIDE SEQUENCE [LARGE SCALE GENOMIC DNA]</scope>
    <source>
        <strain evidence="3">cv. Chardonnay</strain>
        <tissue evidence="2">Leaf</tissue>
    </source>
</reference>
<gene>
    <name evidence="2" type="primary">RE1_1561</name>
    <name evidence="2" type="ORF">CK203_116468</name>
</gene>
<evidence type="ECO:0000313" key="2">
    <source>
        <dbReference type="EMBL" id="RVW12672.1"/>
    </source>
</evidence>
<feature type="compositionally biased region" description="Polar residues" evidence="1">
    <location>
        <begin position="22"/>
        <end position="32"/>
    </location>
</feature>
<dbReference type="Proteomes" id="UP000288805">
    <property type="component" value="Unassembled WGS sequence"/>
</dbReference>
<evidence type="ECO:0000313" key="3">
    <source>
        <dbReference type="Proteomes" id="UP000288805"/>
    </source>
</evidence>
<evidence type="ECO:0000256" key="1">
    <source>
        <dbReference type="SAM" id="MobiDB-lite"/>
    </source>
</evidence>